<dbReference type="RefSeq" id="WP_082039947.1">
    <property type="nucleotide sequence ID" value="NZ_AP014568.1"/>
</dbReference>
<accession>A0A060NGY7</accession>
<dbReference type="CDD" id="cd01920">
    <property type="entry name" value="cyclophilin_EcCYP_like"/>
    <property type="match status" value="1"/>
</dbReference>
<dbReference type="OrthoDB" id="9807797at2"/>
<dbReference type="HOGENOM" id="CLU_012062_16_9_4"/>
<keyword evidence="4" id="KW-0732">Signal</keyword>
<evidence type="ECO:0000259" key="5">
    <source>
        <dbReference type="PROSITE" id="PS50072"/>
    </source>
</evidence>
<protein>
    <recommendedName>
        <fullName evidence="4">Peptidyl-prolyl cis-trans isomerase</fullName>
        <shortName evidence="4">PPIase</shortName>
        <ecNumber evidence="4">5.2.1.8</ecNumber>
    </recommendedName>
</protein>
<dbReference type="Gene3D" id="2.40.100.10">
    <property type="entry name" value="Cyclophilin-like"/>
    <property type="match status" value="1"/>
</dbReference>
<comment type="similarity">
    <text evidence="1 4">Belongs to the cyclophilin-type PPIase family.</text>
</comment>
<dbReference type="EC" id="5.2.1.8" evidence="4"/>
<keyword evidence="2 4" id="KW-0697">Rotamase</keyword>
<evidence type="ECO:0000256" key="3">
    <source>
        <dbReference type="ARBA" id="ARBA00023235"/>
    </source>
</evidence>
<feature type="signal peptide" evidence="4">
    <location>
        <begin position="1"/>
        <end position="27"/>
    </location>
</feature>
<gene>
    <name evidence="6" type="ORF">SRAA_1252</name>
</gene>
<comment type="catalytic activity">
    <reaction evidence="4">
        <text>[protein]-peptidylproline (omega=180) = [protein]-peptidylproline (omega=0)</text>
        <dbReference type="Rhea" id="RHEA:16237"/>
        <dbReference type="Rhea" id="RHEA-COMP:10747"/>
        <dbReference type="Rhea" id="RHEA-COMP:10748"/>
        <dbReference type="ChEBI" id="CHEBI:83833"/>
        <dbReference type="ChEBI" id="CHEBI:83834"/>
        <dbReference type="EC" id="5.2.1.8"/>
    </reaction>
</comment>
<evidence type="ECO:0000256" key="1">
    <source>
        <dbReference type="ARBA" id="ARBA00007365"/>
    </source>
</evidence>
<dbReference type="PRINTS" id="PR00153">
    <property type="entry name" value="CSAPPISMRASE"/>
</dbReference>
<dbReference type="Pfam" id="PF00160">
    <property type="entry name" value="Pro_isomerase"/>
    <property type="match status" value="1"/>
</dbReference>
<dbReference type="AlphaFoldDB" id="A0A060NGY7"/>
<dbReference type="KEGG" id="cbaa:SRAA_1252"/>
<keyword evidence="3 4" id="KW-0413">Isomerase</keyword>
<dbReference type="STRING" id="1458425.SRAA_1252"/>
<dbReference type="GO" id="GO:0006457">
    <property type="term" value="P:protein folding"/>
    <property type="evidence" value="ECO:0007669"/>
    <property type="project" value="InterPro"/>
</dbReference>
<dbReference type="GO" id="GO:0003755">
    <property type="term" value="F:peptidyl-prolyl cis-trans isomerase activity"/>
    <property type="evidence" value="ECO:0007669"/>
    <property type="project" value="UniProtKB-UniRule"/>
</dbReference>
<evidence type="ECO:0000313" key="6">
    <source>
        <dbReference type="EMBL" id="BAO81106.1"/>
    </source>
</evidence>
<reference evidence="6" key="1">
    <citation type="journal article" date="2014" name="Nat. Commun.">
        <title>Physiological and genomic features of highly alkaliphilic hydrogen-utilizing Betaproteobacteria from a continental serpentinizing site.</title>
        <authorList>
            <person name="Suzuki S."/>
            <person name="Kuenen J.G."/>
            <person name="Schipper K."/>
            <person name="van der Velde S."/>
            <person name="Ishii S."/>
            <person name="Wu A."/>
            <person name="Sorokin D.Y."/>
            <person name="Tenney A."/>
            <person name="Meng X.Y."/>
            <person name="Morrill P.L."/>
            <person name="Kamagata Y."/>
            <person name="Muyzer G."/>
            <person name="Nealson K.H."/>
        </authorList>
    </citation>
    <scope>NUCLEOTIDE SEQUENCE [LARGE SCALE GENOMIC DNA]</scope>
    <source>
        <strain evidence="6">A1</strain>
    </source>
</reference>
<evidence type="ECO:0000256" key="4">
    <source>
        <dbReference type="RuleBase" id="RU363019"/>
    </source>
</evidence>
<dbReference type="PROSITE" id="PS00170">
    <property type="entry name" value="CSA_PPIASE_1"/>
    <property type="match status" value="1"/>
</dbReference>
<feature type="chain" id="PRO_5006511939" description="Peptidyl-prolyl cis-trans isomerase" evidence="4">
    <location>
        <begin position="28"/>
        <end position="207"/>
    </location>
</feature>
<dbReference type="InterPro" id="IPR029000">
    <property type="entry name" value="Cyclophilin-like_dom_sf"/>
</dbReference>
<dbReference type="SUPFAM" id="SSF50891">
    <property type="entry name" value="Cyclophilin-like"/>
    <property type="match status" value="1"/>
</dbReference>
<organism evidence="6 7">
    <name type="scientific">Serpentinimonas raichei</name>
    <dbReference type="NCBI Taxonomy" id="1458425"/>
    <lineage>
        <taxon>Bacteria</taxon>
        <taxon>Pseudomonadati</taxon>
        <taxon>Pseudomonadota</taxon>
        <taxon>Betaproteobacteria</taxon>
        <taxon>Burkholderiales</taxon>
        <taxon>Comamonadaceae</taxon>
        <taxon>Serpentinimonas</taxon>
    </lineage>
</organism>
<sequence>MQRRQLAPLLLGSVALTSALWLGSAHAQAPAAAPAAAPAPASAPRVTLQTNLGTMVLELDPVRAPLTVQNFLRYVREGHYNGTVFHRVIPGFMIQGGGFTADMQQKPTRPPIALESRNGLSNLRGTVAMARTSVPDSATAQFFINTVDNPWLDQPRSPDGHGYAVFGRVVTGLDVLDRIRAVPTGRQGPHSNVPLQPVTILNATLEQ</sequence>
<keyword evidence="7" id="KW-1185">Reference proteome</keyword>
<evidence type="ECO:0000313" key="7">
    <source>
        <dbReference type="Proteomes" id="UP000067461"/>
    </source>
</evidence>
<feature type="domain" description="PPIase cyclophilin-type" evidence="5">
    <location>
        <begin position="49"/>
        <end position="205"/>
    </location>
</feature>
<evidence type="ECO:0000256" key="2">
    <source>
        <dbReference type="ARBA" id="ARBA00023110"/>
    </source>
</evidence>
<comment type="function">
    <text evidence="4">PPIases accelerate the folding of proteins. It catalyzes the cis-trans isomerization of proline imidic peptide bonds in oligopeptides.</text>
</comment>
<dbReference type="PANTHER" id="PTHR43246">
    <property type="entry name" value="PEPTIDYL-PROLYL CIS-TRANS ISOMERASE CYP38, CHLOROPLASTIC"/>
    <property type="match status" value="1"/>
</dbReference>
<dbReference type="EMBL" id="AP014568">
    <property type="protein sequence ID" value="BAO81106.1"/>
    <property type="molecule type" value="Genomic_DNA"/>
</dbReference>
<dbReference type="Proteomes" id="UP000067461">
    <property type="component" value="Chromosome"/>
</dbReference>
<dbReference type="InterPro" id="IPR044665">
    <property type="entry name" value="E_coli_cyclophilin_A-like"/>
</dbReference>
<dbReference type="InterPro" id="IPR002130">
    <property type="entry name" value="Cyclophilin-type_PPIase_dom"/>
</dbReference>
<proteinExistence type="inferred from homology"/>
<name>A0A060NGY7_9BURK</name>
<dbReference type="InterPro" id="IPR020892">
    <property type="entry name" value="Cyclophilin-type_PPIase_CS"/>
</dbReference>
<dbReference type="PROSITE" id="PS50072">
    <property type="entry name" value="CSA_PPIASE_2"/>
    <property type="match status" value="1"/>
</dbReference>